<dbReference type="AlphaFoldDB" id="A0A7M5XGC1"/>
<dbReference type="EnsemblMetazoa" id="CLYHEMT022833.1">
    <property type="protein sequence ID" value="CLYHEMP022833.1"/>
    <property type="gene ID" value="CLYHEMG022833"/>
</dbReference>
<feature type="region of interest" description="Disordered" evidence="1">
    <location>
        <begin position="103"/>
        <end position="125"/>
    </location>
</feature>
<keyword evidence="3" id="KW-1185">Reference proteome</keyword>
<reference evidence="2" key="1">
    <citation type="submission" date="2021-01" db="UniProtKB">
        <authorList>
            <consortium name="EnsemblMetazoa"/>
        </authorList>
    </citation>
    <scope>IDENTIFICATION</scope>
</reference>
<feature type="compositionally biased region" description="Low complexity" evidence="1">
    <location>
        <begin position="317"/>
        <end position="338"/>
    </location>
</feature>
<feature type="compositionally biased region" description="Polar residues" evidence="1">
    <location>
        <begin position="339"/>
        <end position="362"/>
    </location>
</feature>
<feature type="compositionally biased region" description="Basic residues" evidence="1">
    <location>
        <begin position="111"/>
        <end position="122"/>
    </location>
</feature>
<protein>
    <submittedName>
        <fullName evidence="2">Uncharacterized protein</fullName>
    </submittedName>
</protein>
<sequence>GFEIFIHRKLRNSKRSYHAAFQQEQKVYSKNMNTLLIITEILTLICLSKTYQSKHDYEDNQQKQDRCCCKVEVYRELLWFEQKKSQQCAAEKEKENTKINNLKTSLGGKRTGVKIRPPKRNARSKDQLRAIRDRLVGMLQKLTFNGNSTISNSTIRPALTTLITKLRSLFTEASKTRTPPPVTIQTSTTAKLTSTVVPVTTKSQSREETTASVQETTYPIKETTSFTSQTTTGTSNTGTLAKITSNTKSQPNQEETTSPTFKTTDTKFSNLKETKYIPTTSQPSASTESPSLPITEVTNGSKTTPDITDETTEDSGKTTSSKSSSTSSHVTSNSFKSTQNQPSPSVTKFQSSSRPTITTSVTKTKRFKRQGPSKPKNIDKVSLLNSRSNDPPMASRLIKREPGNTGVALKDEQKDSSTLCSTSEQEVLSTIDNLPTGTTMEVLSTVESMSEIDDSTVQACAECHYQINLPDGYYPKENRHVICPSTKTNCFGGMGVCCSNQVVTTIYKDSDDSTTQFSSENELFLKFNSGCSCQMEKDWASSIGDGN</sequence>
<organism evidence="2 3">
    <name type="scientific">Clytia hemisphaerica</name>
    <dbReference type="NCBI Taxonomy" id="252671"/>
    <lineage>
        <taxon>Eukaryota</taxon>
        <taxon>Metazoa</taxon>
        <taxon>Cnidaria</taxon>
        <taxon>Hydrozoa</taxon>
        <taxon>Hydroidolina</taxon>
        <taxon>Leptothecata</taxon>
        <taxon>Obeliida</taxon>
        <taxon>Clytiidae</taxon>
        <taxon>Clytia</taxon>
    </lineage>
</organism>
<feature type="region of interest" description="Disordered" evidence="1">
    <location>
        <begin position="198"/>
        <end position="420"/>
    </location>
</feature>
<dbReference type="Proteomes" id="UP000594262">
    <property type="component" value="Unplaced"/>
</dbReference>
<feature type="compositionally biased region" description="Polar residues" evidence="1">
    <location>
        <begin position="277"/>
        <end position="302"/>
    </location>
</feature>
<proteinExistence type="predicted"/>
<evidence type="ECO:0000313" key="2">
    <source>
        <dbReference type="EnsemblMetazoa" id="CLYHEMP022833.1"/>
    </source>
</evidence>
<accession>A0A7M5XGC1</accession>
<evidence type="ECO:0000313" key="3">
    <source>
        <dbReference type="Proteomes" id="UP000594262"/>
    </source>
</evidence>
<evidence type="ECO:0000256" key="1">
    <source>
        <dbReference type="SAM" id="MobiDB-lite"/>
    </source>
</evidence>
<feature type="compositionally biased region" description="Polar residues" evidence="1">
    <location>
        <begin position="242"/>
        <end position="255"/>
    </location>
</feature>
<feature type="compositionally biased region" description="Low complexity" evidence="1">
    <location>
        <begin position="223"/>
        <end position="239"/>
    </location>
</feature>
<feature type="compositionally biased region" description="Low complexity" evidence="1">
    <location>
        <begin position="256"/>
        <end position="269"/>
    </location>
</feature>
<name>A0A7M5XGC1_9CNID</name>